<dbReference type="EMBL" id="CP024955">
    <property type="protein sequence ID" value="ATY84474.1"/>
    <property type="molecule type" value="Genomic_DNA"/>
</dbReference>
<evidence type="ECO:0000313" key="7">
    <source>
        <dbReference type="Proteomes" id="UP000231932"/>
    </source>
</evidence>
<dbReference type="PANTHER" id="PTHR32114:SF2">
    <property type="entry name" value="ABC TRANSPORTER ABCH.3"/>
    <property type="match status" value="1"/>
</dbReference>
<organism evidence="6 7">
    <name type="scientific">Kyrpidia spormannii</name>
    <dbReference type="NCBI Taxonomy" id="2055160"/>
    <lineage>
        <taxon>Bacteria</taxon>
        <taxon>Bacillati</taxon>
        <taxon>Bacillota</taxon>
        <taxon>Bacilli</taxon>
        <taxon>Bacillales</taxon>
        <taxon>Alicyclobacillaceae</taxon>
        <taxon>Kyrpidia</taxon>
    </lineage>
</organism>
<feature type="coiled-coil region" evidence="4">
    <location>
        <begin position="175"/>
        <end position="274"/>
    </location>
</feature>
<keyword evidence="7" id="KW-1185">Reference proteome</keyword>
<dbReference type="GO" id="GO:0016887">
    <property type="term" value="F:ATP hydrolysis activity"/>
    <property type="evidence" value="ECO:0007669"/>
    <property type="project" value="InterPro"/>
</dbReference>
<dbReference type="RefSeq" id="WP_100667294.1">
    <property type="nucleotide sequence ID" value="NZ_CP024955.1"/>
</dbReference>
<dbReference type="GO" id="GO:0006302">
    <property type="term" value="P:double-strand break repair"/>
    <property type="evidence" value="ECO:0007669"/>
    <property type="project" value="InterPro"/>
</dbReference>
<evidence type="ECO:0000313" key="6">
    <source>
        <dbReference type="EMBL" id="ATY84474.1"/>
    </source>
</evidence>
<dbReference type="InterPro" id="IPR038729">
    <property type="entry name" value="Rad50/SbcC_AAA"/>
</dbReference>
<evidence type="ECO:0000256" key="1">
    <source>
        <dbReference type="ARBA" id="ARBA00006930"/>
    </source>
</evidence>
<keyword evidence="4" id="KW-0175">Coiled coil</keyword>
<comment type="subunit">
    <text evidence="2">Heterodimer of SbcC and SbcD.</text>
</comment>
<dbReference type="PANTHER" id="PTHR32114">
    <property type="entry name" value="ABC TRANSPORTER ABCH.3"/>
    <property type="match status" value="1"/>
</dbReference>
<dbReference type="InterPro" id="IPR027417">
    <property type="entry name" value="P-loop_NTPase"/>
</dbReference>
<feature type="domain" description="Rad50/SbcC-type AAA" evidence="5">
    <location>
        <begin position="12"/>
        <end position="268"/>
    </location>
</feature>
<evidence type="ECO:0000256" key="3">
    <source>
        <dbReference type="ARBA" id="ARBA00013368"/>
    </source>
</evidence>
<dbReference type="AlphaFoldDB" id="A0A2K8N560"/>
<dbReference type="SUPFAM" id="SSF52540">
    <property type="entry name" value="P-loop containing nucleoside triphosphate hydrolases"/>
    <property type="match status" value="1"/>
</dbReference>
<comment type="similarity">
    <text evidence="1">Belongs to the SMC family. SbcC subfamily.</text>
</comment>
<accession>A0A2K8N560</accession>
<sequence>MQIRLHEWRYTNIRGIGSLEVNLERQPNEVYPITLLMMPNGTGKTTTMSLLRAIFSGEAEQWSPQQVRDFSPGPEFQNGEFRVAWSVADENKIKRYVVSLKLDYSNGIARYMTSTTGESGGLRDGWDPPNLLKPLLTKEFVRMFIFDGEVASDILDNKKNDAEGAISDLYHLNKLDEFKTEVDKLVSRKQQEKESKGTSHHISRLRNNVDSLRGTLQQLQTKESKLREELEQMEVRVNELEDYIQEYLSKNQELKKEEERIKNERDALSLALSNTVQQTLEILRQPHLVSELFSKRLNFLASSMRELRLPKSTSKQFFAELAEQKYCVCGRPIGEQEKKVILTQAEEYLGEDEFGVMNAIKSSINDLTKQEALLPDLVNRLSGLLERREELDRQWVQNRTWLEKSGDDQIREYIVEQTHLEDRIKDINHDLELLTTNDPSKQHGNDLNWKNNIPICRDELEEAQRRLRVVTDTARLVSQANLLKDYVDSIKRFALEKLKEKVKNRTNNKIDQIIKNDSLRIKSINRYLMLENKSGASVGQTLSIAYAFLASLFEESSYEFPFVVDSPANSLDLEVRRHVAPILPQIFKQVVVFLISSEREGFVESFYEMEGGVQFLTIYRGNNGEVFNYEGREIFSKFQTTVEG</sequence>
<dbReference type="Proteomes" id="UP000231932">
    <property type="component" value="Chromosome"/>
</dbReference>
<name>A0A2K8N560_9BACL</name>
<protein>
    <recommendedName>
        <fullName evidence="3">Nuclease SbcCD subunit C</fullName>
    </recommendedName>
</protein>
<dbReference type="KEGG" id="kyr:CVV65_05480"/>
<dbReference type="OrthoDB" id="9795626at2"/>
<dbReference type="Pfam" id="PF13476">
    <property type="entry name" value="AAA_23"/>
    <property type="match status" value="1"/>
</dbReference>
<evidence type="ECO:0000256" key="4">
    <source>
        <dbReference type="SAM" id="Coils"/>
    </source>
</evidence>
<evidence type="ECO:0000259" key="5">
    <source>
        <dbReference type="Pfam" id="PF13476"/>
    </source>
</evidence>
<reference evidence="7" key="1">
    <citation type="submission" date="2017-11" db="EMBL/GenBank/DDBJ databases">
        <title>Complete Genome Sequence of Kyrpidia sp. Strain EA-1, a thermophilic, hydrogen-oxidizing Bacterium, isolated from the Azores.</title>
        <authorList>
            <person name="Reiner J.E."/>
            <person name="Lapp C.J."/>
            <person name="Bunk B."/>
            <person name="Gescher J."/>
        </authorList>
    </citation>
    <scope>NUCLEOTIDE SEQUENCE [LARGE SCALE GENOMIC DNA]</scope>
    <source>
        <strain evidence="7">EA-1</strain>
    </source>
</reference>
<dbReference type="Gene3D" id="3.40.50.300">
    <property type="entry name" value="P-loop containing nucleotide triphosphate hydrolases"/>
    <property type="match status" value="2"/>
</dbReference>
<proteinExistence type="inferred from homology"/>
<evidence type="ECO:0000256" key="2">
    <source>
        <dbReference type="ARBA" id="ARBA00011322"/>
    </source>
</evidence>
<gene>
    <name evidence="6" type="ORF">CVV65_05480</name>
</gene>